<dbReference type="EMBL" id="MU157995">
    <property type="protein sequence ID" value="KAF9521728.1"/>
    <property type="molecule type" value="Genomic_DNA"/>
</dbReference>
<comment type="caution">
    <text evidence="2">The sequence shown here is derived from an EMBL/GenBank/DDBJ whole genome shotgun (WGS) entry which is preliminary data.</text>
</comment>
<gene>
    <name evidence="2" type="ORF">CPB83DRAFT_841039</name>
</gene>
<evidence type="ECO:0000313" key="2">
    <source>
        <dbReference type="EMBL" id="KAF9521728.1"/>
    </source>
</evidence>
<feature type="compositionally biased region" description="Acidic residues" evidence="1">
    <location>
        <begin position="157"/>
        <end position="167"/>
    </location>
</feature>
<reference evidence="2" key="1">
    <citation type="submission" date="2020-11" db="EMBL/GenBank/DDBJ databases">
        <authorList>
            <consortium name="DOE Joint Genome Institute"/>
            <person name="Ahrendt S."/>
            <person name="Riley R."/>
            <person name="Andreopoulos W."/>
            <person name="Labutti K."/>
            <person name="Pangilinan J."/>
            <person name="Ruiz-Duenas F.J."/>
            <person name="Barrasa J.M."/>
            <person name="Sanchez-Garcia M."/>
            <person name="Camarero S."/>
            <person name="Miyauchi S."/>
            <person name="Serrano A."/>
            <person name="Linde D."/>
            <person name="Babiker R."/>
            <person name="Drula E."/>
            <person name="Ayuso-Fernandez I."/>
            <person name="Pacheco R."/>
            <person name="Padilla G."/>
            <person name="Ferreira P."/>
            <person name="Barriuso J."/>
            <person name="Kellner H."/>
            <person name="Castanera R."/>
            <person name="Alfaro M."/>
            <person name="Ramirez L."/>
            <person name="Pisabarro A.G."/>
            <person name="Kuo A."/>
            <person name="Tritt A."/>
            <person name="Lipzen A."/>
            <person name="He G."/>
            <person name="Yan M."/>
            <person name="Ng V."/>
            <person name="Cullen D."/>
            <person name="Martin F."/>
            <person name="Rosso M.-N."/>
            <person name="Henrissat B."/>
            <person name="Hibbett D."/>
            <person name="Martinez A.T."/>
            <person name="Grigoriev I.V."/>
        </authorList>
    </citation>
    <scope>NUCLEOTIDE SEQUENCE</scope>
    <source>
        <strain evidence="2">CBS 506.95</strain>
    </source>
</reference>
<dbReference type="AlphaFoldDB" id="A0A9P6E3B8"/>
<feature type="region of interest" description="Disordered" evidence="1">
    <location>
        <begin position="143"/>
        <end position="167"/>
    </location>
</feature>
<protein>
    <submittedName>
        <fullName evidence="2">Uncharacterized protein</fullName>
    </submittedName>
</protein>
<organism evidence="2 3">
    <name type="scientific">Crepidotus variabilis</name>
    <dbReference type="NCBI Taxonomy" id="179855"/>
    <lineage>
        <taxon>Eukaryota</taxon>
        <taxon>Fungi</taxon>
        <taxon>Dikarya</taxon>
        <taxon>Basidiomycota</taxon>
        <taxon>Agaricomycotina</taxon>
        <taxon>Agaricomycetes</taxon>
        <taxon>Agaricomycetidae</taxon>
        <taxon>Agaricales</taxon>
        <taxon>Agaricineae</taxon>
        <taxon>Crepidotaceae</taxon>
        <taxon>Crepidotus</taxon>
    </lineage>
</organism>
<name>A0A9P6E3B8_9AGAR</name>
<evidence type="ECO:0000256" key="1">
    <source>
        <dbReference type="SAM" id="MobiDB-lite"/>
    </source>
</evidence>
<accession>A0A9P6E3B8</accession>
<sequence>MAPSTEEQGKGFDYHSWSVQIRSYDDGGKPGVPGIIPGFVITNGAGCLEGDGVYDRLVRLVLLLGLRESYRGRLRLRGGRPFPPCLVVLLCERRVLLLRVPDGLANLSMTFTTMVPVVCGMGIGIGGLSDPVLDRRVFKVGRERNGDGGRRGGVGGEDQEQDELASS</sequence>
<keyword evidence="3" id="KW-1185">Reference proteome</keyword>
<evidence type="ECO:0000313" key="3">
    <source>
        <dbReference type="Proteomes" id="UP000807306"/>
    </source>
</evidence>
<dbReference type="Proteomes" id="UP000807306">
    <property type="component" value="Unassembled WGS sequence"/>
</dbReference>
<proteinExistence type="predicted"/>